<proteinExistence type="predicted"/>
<dbReference type="Pfam" id="PF02469">
    <property type="entry name" value="Fasciclin"/>
    <property type="match status" value="3"/>
</dbReference>
<dbReference type="InterPro" id="IPR024731">
    <property type="entry name" value="NELL2-like_EGF"/>
</dbReference>
<evidence type="ECO:0000256" key="2">
    <source>
        <dbReference type="ARBA" id="ARBA00022536"/>
    </source>
</evidence>
<evidence type="ECO:0000256" key="10">
    <source>
        <dbReference type="SAM" id="Phobius"/>
    </source>
</evidence>
<feature type="domain" description="EGF-like" evidence="11">
    <location>
        <begin position="49"/>
        <end position="89"/>
    </location>
</feature>
<evidence type="ECO:0000256" key="3">
    <source>
        <dbReference type="ARBA" id="ARBA00022692"/>
    </source>
</evidence>
<accession>A0AAD9MZ50</accession>
<dbReference type="SMART" id="SM00181">
    <property type="entry name" value="EGF"/>
    <property type="match status" value="4"/>
</dbReference>
<evidence type="ECO:0000313" key="14">
    <source>
        <dbReference type="Proteomes" id="UP001208570"/>
    </source>
</evidence>
<dbReference type="AlphaFoldDB" id="A0AAD9MZ50"/>
<dbReference type="Proteomes" id="UP001208570">
    <property type="component" value="Unassembled WGS sequence"/>
</dbReference>
<evidence type="ECO:0000256" key="7">
    <source>
        <dbReference type="ARBA" id="ARBA00023180"/>
    </source>
</evidence>
<evidence type="ECO:0000259" key="12">
    <source>
        <dbReference type="PROSITE" id="PS50213"/>
    </source>
</evidence>
<reference evidence="13" key="1">
    <citation type="journal article" date="2023" name="Mol. Biol. Evol.">
        <title>Third-Generation Sequencing Reveals the Adaptive Role of the Epigenome in Three Deep-Sea Polychaetes.</title>
        <authorList>
            <person name="Perez M."/>
            <person name="Aroh O."/>
            <person name="Sun Y."/>
            <person name="Lan Y."/>
            <person name="Juniper S.K."/>
            <person name="Young C.R."/>
            <person name="Angers B."/>
            <person name="Qian P.Y."/>
        </authorList>
    </citation>
    <scope>NUCLEOTIDE SEQUENCE</scope>
    <source>
        <strain evidence="13">P08H-3</strain>
    </source>
</reference>
<dbReference type="PROSITE" id="PS50213">
    <property type="entry name" value="FAS1"/>
    <property type="match status" value="3"/>
</dbReference>
<dbReference type="Pfam" id="PF12947">
    <property type="entry name" value="EGF_3"/>
    <property type="match status" value="3"/>
</dbReference>
<sequence length="871" mass="95898">MSPELSTGLSSQFLQRSVISSAICIKISPGLSNCKCDNGFVGDGFYCYPSTTCDSYLDCDDNARCMYAGPGQFHCVCLDGYHGNGTYCVMNNICEKNNGGCYPEANCTAIGPGEANCTCPDGLGGDGFSCYGDLKYELINHPQLTTLFQLMEKIPYDDNPLSDLDTNYTLLAPENSALNQFIKSAPENFFNDEDNLLLLSGYHLLPEAVSISDLRTLYSGKELFTLTDGNHFSVNITVIGENVYVNNAKIIQSDIVALNGYIQILDQVLEPYPISNVPQTLEQLLQLYSDFSISLQYLKKFDMIPDIEDMDSYTIFVPVNAAWSSYTGSVSRRLLQYLVIPSMMTTWEMVSGDEKTFSILDQSPNHQLIFSGSNHGQVYVDGVPLLMTISNMLTMRGMVHAISTLPDVDLIHCDILVDDTKLSECADCYGDLPCPEGYSSMIPEPVIVDGNCTYNITRLIVQQIPGCQQVCHKTVQVPGCCSGYYSPACKDPCLNQNGGCHRYATCSVDDIGDVMCDCIMGYTGDGYHCQLICDVNNGGCPDDKICNVNVDGIVSCLCLDGSSCFPELLTCSVNNGGCSKNAICIKTDIIMCQCKPGYVGNGTLCNEDLWSTLFTLPQTNIFASLIQSNAIDSEKIFRISKLLQDSAQNLTVFAPENSALNNLDLQSSDIEKYISKQWIGLYPELQTDTYSSLDGSSLVIGTISSTKTKELYTINGIRVIEANIPTTNGILHLLAGSFTPQPQAQHQLHNSSGSFSLLLGGLMGFIIMMLILGFVVWKIRHKTRFIMERIRRCSTSSFTFTNFNTNKFNFVRFKPTKPNTPTDPETTTSEVRVESSPEEDVQTPCSSREISFSNPVFNPCHDGEEDQLIFK</sequence>
<protein>
    <recommendedName>
        <fullName evidence="15">FAS1 domain-containing protein</fullName>
    </recommendedName>
</protein>
<evidence type="ECO:0000256" key="5">
    <source>
        <dbReference type="ARBA" id="ARBA00023136"/>
    </source>
</evidence>
<dbReference type="GO" id="GO:0016020">
    <property type="term" value="C:membrane"/>
    <property type="evidence" value="ECO:0007669"/>
    <property type="project" value="UniProtKB-SubCell"/>
</dbReference>
<comment type="subcellular location">
    <subcellularLocation>
        <location evidence="1">Membrane</location>
        <topology evidence="1">Single-pass membrane protein</topology>
    </subcellularLocation>
</comment>
<dbReference type="InterPro" id="IPR036378">
    <property type="entry name" value="FAS1_dom_sf"/>
</dbReference>
<feature type="domain" description="EGF-like" evidence="11">
    <location>
        <begin position="490"/>
        <end position="530"/>
    </location>
</feature>
<dbReference type="SUPFAM" id="SSF57184">
    <property type="entry name" value="Growth factor receptor domain"/>
    <property type="match status" value="1"/>
</dbReference>
<keyword evidence="7" id="KW-0325">Glycoprotein</keyword>
<feature type="transmembrane region" description="Helical" evidence="10">
    <location>
        <begin position="755"/>
        <end position="777"/>
    </location>
</feature>
<feature type="domain" description="FAS1" evidence="12">
    <location>
        <begin position="131"/>
        <end position="269"/>
    </location>
</feature>
<feature type="compositionally biased region" description="Polar residues" evidence="9">
    <location>
        <begin position="817"/>
        <end position="830"/>
    </location>
</feature>
<dbReference type="InterPro" id="IPR000742">
    <property type="entry name" value="EGF"/>
</dbReference>
<dbReference type="PROSITE" id="PS01186">
    <property type="entry name" value="EGF_2"/>
    <property type="match status" value="3"/>
</dbReference>
<dbReference type="EMBL" id="JAODUP010000501">
    <property type="protein sequence ID" value="KAK2148344.1"/>
    <property type="molecule type" value="Genomic_DNA"/>
</dbReference>
<dbReference type="InterPro" id="IPR009030">
    <property type="entry name" value="Growth_fac_rcpt_cys_sf"/>
</dbReference>
<dbReference type="SMART" id="SM00554">
    <property type="entry name" value="FAS1"/>
    <property type="match status" value="3"/>
</dbReference>
<evidence type="ECO:0000256" key="8">
    <source>
        <dbReference type="PROSITE-ProRule" id="PRU00076"/>
    </source>
</evidence>
<name>A0AAD9MZ50_9ANNE</name>
<evidence type="ECO:0000256" key="4">
    <source>
        <dbReference type="ARBA" id="ARBA00022989"/>
    </source>
</evidence>
<keyword evidence="5 10" id="KW-0472">Membrane</keyword>
<feature type="domain" description="FAS1" evidence="12">
    <location>
        <begin position="606"/>
        <end position="738"/>
    </location>
</feature>
<dbReference type="InterPro" id="IPR000782">
    <property type="entry name" value="FAS1_domain"/>
</dbReference>
<keyword evidence="2 8" id="KW-0245">EGF-like domain</keyword>
<dbReference type="Gene3D" id="2.30.180.10">
    <property type="entry name" value="FAS1 domain"/>
    <property type="match status" value="3"/>
</dbReference>
<keyword evidence="6" id="KW-1015">Disulfide bond</keyword>
<feature type="domain" description="EGF-like" evidence="11">
    <location>
        <begin position="567"/>
        <end position="606"/>
    </location>
</feature>
<organism evidence="13 14">
    <name type="scientific">Paralvinella palmiformis</name>
    <dbReference type="NCBI Taxonomy" id="53620"/>
    <lineage>
        <taxon>Eukaryota</taxon>
        <taxon>Metazoa</taxon>
        <taxon>Spiralia</taxon>
        <taxon>Lophotrochozoa</taxon>
        <taxon>Annelida</taxon>
        <taxon>Polychaeta</taxon>
        <taxon>Sedentaria</taxon>
        <taxon>Canalipalpata</taxon>
        <taxon>Terebellida</taxon>
        <taxon>Terebelliformia</taxon>
        <taxon>Alvinellidae</taxon>
        <taxon>Paralvinella</taxon>
    </lineage>
</organism>
<gene>
    <name evidence="13" type="ORF">LSH36_501g01023</name>
</gene>
<evidence type="ECO:0000256" key="1">
    <source>
        <dbReference type="ARBA" id="ARBA00004167"/>
    </source>
</evidence>
<dbReference type="Gene3D" id="2.10.25.10">
    <property type="entry name" value="Laminin"/>
    <property type="match status" value="3"/>
</dbReference>
<dbReference type="PANTHER" id="PTHR24038">
    <property type="entry name" value="STABILIN"/>
    <property type="match status" value="1"/>
</dbReference>
<comment type="caution">
    <text evidence="13">The sequence shown here is derived from an EMBL/GenBank/DDBJ whole genome shotgun (WGS) entry which is preliminary data.</text>
</comment>
<keyword evidence="4 10" id="KW-1133">Transmembrane helix</keyword>
<feature type="domain" description="FAS1" evidence="12">
    <location>
        <begin position="278"/>
        <end position="406"/>
    </location>
</feature>
<dbReference type="PROSITE" id="PS50026">
    <property type="entry name" value="EGF_3"/>
    <property type="match status" value="3"/>
</dbReference>
<dbReference type="SUPFAM" id="SSF82153">
    <property type="entry name" value="FAS1 domain"/>
    <property type="match status" value="3"/>
</dbReference>
<feature type="region of interest" description="Disordered" evidence="9">
    <location>
        <begin position="815"/>
        <end position="850"/>
    </location>
</feature>
<dbReference type="PANTHER" id="PTHR24038:SF11">
    <property type="entry name" value="INTEGRIN BETA-LIKE PROTEIN E"/>
    <property type="match status" value="1"/>
</dbReference>
<evidence type="ECO:0000256" key="9">
    <source>
        <dbReference type="SAM" id="MobiDB-lite"/>
    </source>
</evidence>
<evidence type="ECO:0000313" key="13">
    <source>
        <dbReference type="EMBL" id="KAK2148344.1"/>
    </source>
</evidence>
<evidence type="ECO:0000259" key="11">
    <source>
        <dbReference type="PROSITE" id="PS50026"/>
    </source>
</evidence>
<evidence type="ECO:0008006" key="15">
    <source>
        <dbReference type="Google" id="ProtNLM"/>
    </source>
</evidence>
<evidence type="ECO:0000256" key="6">
    <source>
        <dbReference type="ARBA" id="ARBA00023157"/>
    </source>
</evidence>
<keyword evidence="3 10" id="KW-0812">Transmembrane</keyword>
<comment type="caution">
    <text evidence="8">Lacks conserved residue(s) required for the propagation of feature annotation.</text>
</comment>
<keyword evidence="14" id="KW-1185">Reference proteome</keyword>